<evidence type="ECO:0000259" key="6">
    <source>
        <dbReference type="PROSITE" id="PS51296"/>
    </source>
</evidence>
<keyword evidence="2" id="KW-0479">Metal-binding</keyword>
<dbReference type="PROSITE" id="PS51296">
    <property type="entry name" value="RIESKE"/>
    <property type="match status" value="1"/>
</dbReference>
<proteinExistence type="predicted"/>
<organism evidence="7 8">
    <name type="scientific">Microtetraspora fusca</name>
    <dbReference type="NCBI Taxonomy" id="1997"/>
    <lineage>
        <taxon>Bacteria</taxon>
        <taxon>Bacillati</taxon>
        <taxon>Actinomycetota</taxon>
        <taxon>Actinomycetes</taxon>
        <taxon>Streptosporangiales</taxon>
        <taxon>Streptosporangiaceae</taxon>
        <taxon>Microtetraspora</taxon>
    </lineage>
</organism>
<dbReference type="SUPFAM" id="SSF50022">
    <property type="entry name" value="ISP domain"/>
    <property type="match status" value="1"/>
</dbReference>
<sequence>MGVIGTPSPATRTSLQGANWPGGLRSVVPEGYEHDPTAQAKATLILTNLRPEELRSQTDKHWMDNGIVAHSKICTHVGRPAAPFLRTTHHILCPRHRSTFDATDGAQVVFGPTARSLPQLPLDVDIEGHLVARGDLAIPVGAGFRERGDTEAEAEVRNQGRAS</sequence>
<accession>A0ABW6VBH0</accession>
<evidence type="ECO:0000256" key="1">
    <source>
        <dbReference type="ARBA" id="ARBA00022714"/>
    </source>
</evidence>
<dbReference type="EMBL" id="JBIAXI010000018">
    <property type="protein sequence ID" value="MFF4776575.1"/>
    <property type="molecule type" value="Genomic_DNA"/>
</dbReference>
<dbReference type="Gene3D" id="2.102.10.10">
    <property type="entry name" value="Rieske [2Fe-2S] iron-sulphur domain"/>
    <property type="match status" value="1"/>
</dbReference>
<evidence type="ECO:0000256" key="4">
    <source>
        <dbReference type="ARBA" id="ARBA00023014"/>
    </source>
</evidence>
<name>A0ABW6VBH0_MICFU</name>
<comment type="caution">
    <text evidence="7">The sequence shown here is derived from an EMBL/GenBank/DDBJ whole genome shotgun (WGS) entry which is preliminary data.</text>
</comment>
<evidence type="ECO:0000313" key="8">
    <source>
        <dbReference type="Proteomes" id="UP001602119"/>
    </source>
</evidence>
<dbReference type="Pfam" id="PF00355">
    <property type="entry name" value="Rieske"/>
    <property type="match status" value="1"/>
</dbReference>
<keyword evidence="1" id="KW-0001">2Fe-2S</keyword>
<reference evidence="7 8" key="1">
    <citation type="submission" date="2024-10" db="EMBL/GenBank/DDBJ databases">
        <title>The Natural Products Discovery Center: Release of the First 8490 Sequenced Strains for Exploring Actinobacteria Biosynthetic Diversity.</title>
        <authorList>
            <person name="Kalkreuter E."/>
            <person name="Kautsar S.A."/>
            <person name="Yang D."/>
            <person name="Bader C.D."/>
            <person name="Teijaro C.N."/>
            <person name="Fluegel L."/>
            <person name="Davis C.M."/>
            <person name="Simpson J.R."/>
            <person name="Lauterbach L."/>
            <person name="Steele A.D."/>
            <person name="Gui C."/>
            <person name="Meng S."/>
            <person name="Li G."/>
            <person name="Viehrig K."/>
            <person name="Ye F."/>
            <person name="Su P."/>
            <person name="Kiefer A.F."/>
            <person name="Nichols A."/>
            <person name="Cepeda A.J."/>
            <person name="Yan W."/>
            <person name="Fan B."/>
            <person name="Jiang Y."/>
            <person name="Adhikari A."/>
            <person name="Zheng C.-J."/>
            <person name="Schuster L."/>
            <person name="Cowan T.M."/>
            <person name="Smanski M.J."/>
            <person name="Chevrette M.G."/>
            <person name="De Carvalho L.P.S."/>
            <person name="Shen B."/>
        </authorList>
    </citation>
    <scope>NUCLEOTIDE SEQUENCE [LARGE SCALE GENOMIC DNA]</scope>
    <source>
        <strain evidence="7 8">NPDC001281</strain>
    </source>
</reference>
<dbReference type="CDD" id="cd03467">
    <property type="entry name" value="Rieske"/>
    <property type="match status" value="1"/>
</dbReference>
<protein>
    <submittedName>
        <fullName evidence="7">Rieske (2Fe-2S) protein</fullName>
    </submittedName>
</protein>
<evidence type="ECO:0000256" key="5">
    <source>
        <dbReference type="SAM" id="MobiDB-lite"/>
    </source>
</evidence>
<evidence type="ECO:0000313" key="7">
    <source>
        <dbReference type="EMBL" id="MFF4776575.1"/>
    </source>
</evidence>
<dbReference type="Proteomes" id="UP001602119">
    <property type="component" value="Unassembled WGS sequence"/>
</dbReference>
<feature type="domain" description="Rieske" evidence="6">
    <location>
        <begin position="64"/>
        <end position="131"/>
    </location>
</feature>
<keyword evidence="8" id="KW-1185">Reference proteome</keyword>
<gene>
    <name evidence="7" type="ORF">ACFY05_27310</name>
</gene>
<feature type="compositionally biased region" description="Polar residues" evidence="5">
    <location>
        <begin position="8"/>
        <end position="17"/>
    </location>
</feature>
<keyword evidence="4" id="KW-0411">Iron-sulfur</keyword>
<feature type="region of interest" description="Disordered" evidence="5">
    <location>
        <begin position="1"/>
        <end position="22"/>
    </location>
</feature>
<evidence type="ECO:0000256" key="2">
    <source>
        <dbReference type="ARBA" id="ARBA00022723"/>
    </source>
</evidence>
<dbReference type="RefSeq" id="WP_387344959.1">
    <property type="nucleotide sequence ID" value="NZ_JBIAXI010000018.1"/>
</dbReference>
<keyword evidence="3" id="KW-0408">Iron</keyword>
<dbReference type="InterPro" id="IPR036922">
    <property type="entry name" value="Rieske_2Fe-2S_sf"/>
</dbReference>
<dbReference type="InterPro" id="IPR017941">
    <property type="entry name" value="Rieske_2Fe-2S"/>
</dbReference>
<evidence type="ECO:0000256" key="3">
    <source>
        <dbReference type="ARBA" id="ARBA00023004"/>
    </source>
</evidence>